<dbReference type="EMBL" id="JACGWN010000007">
    <property type="protein sequence ID" value="KAL0443702.1"/>
    <property type="molecule type" value="Genomic_DNA"/>
</dbReference>
<keyword evidence="6" id="KW-1133">Transmembrane helix</keyword>
<dbReference type="GO" id="GO:0005576">
    <property type="term" value="C:extracellular region"/>
    <property type="evidence" value="ECO:0007669"/>
    <property type="project" value="TreeGrafter"/>
</dbReference>
<protein>
    <submittedName>
        <fullName evidence="8">Aspartic protease</fullName>
    </submittedName>
</protein>
<keyword evidence="2 8" id="KW-0645">Protease</keyword>
<dbReference type="CDD" id="cd05476">
    <property type="entry name" value="pepsin_A_like_plant"/>
    <property type="match status" value="1"/>
</dbReference>
<reference evidence="8" key="2">
    <citation type="journal article" date="2024" name="Plant">
        <title>Genomic evolution and insights into agronomic trait innovations of Sesamum species.</title>
        <authorList>
            <person name="Miao H."/>
            <person name="Wang L."/>
            <person name="Qu L."/>
            <person name="Liu H."/>
            <person name="Sun Y."/>
            <person name="Le M."/>
            <person name="Wang Q."/>
            <person name="Wei S."/>
            <person name="Zheng Y."/>
            <person name="Lin W."/>
            <person name="Duan Y."/>
            <person name="Cao H."/>
            <person name="Xiong S."/>
            <person name="Wang X."/>
            <person name="Wei L."/>
            <person name="Li C."/>
            <person name="Ma Q."/>
            <person name="Ju M."/>
            <person name="Zhao R."/>
            <person name="Li G."/>
            <person name="Mu C."/>
            <person name="Tian Q."/>
            <person name="Mei H."/>
            <person name="Zhang T."/>
            <person name="Gao T."/>
            <person name="Zhang H."/>
        </authorList>
    </citation>
    <scope>NUCLEOTIDE SEQUENCE</scope>
    <source>
        <strain evidence="8">KEN1</strain>
    </source>
</reference>
<dbReference type="SUPFAM" id="SSF50630">
    <property type="entry name" value="Acid proteases"/>
    <property type="match status" value="1"/>
</dbReference>
<dbReference type="GO" id="GO:0006508">
    <property type="term" value="P:proteolysis"/>
    <property type="evidence" value="ECO:0007669"/>
    <property type="project" value="UniProtKB-KW"/>
</dbReference>
<keyword evidence="5" id="KW-0325">Glycoprotein</keyword>
<comment type="caution">
    <text evidence="8">The sequence shown here is derived from an EMBL/GenBank/DDBJ whole genome shotgun (WGS) entry which is preliminary data.</text>
</comment>
<keyword evidence="6" id="KW-0472">Membrane</keyword>
<name>A0AAW2WT62_9LAMI</name>
<dbReference type="PROSITE" id="PS51767">
    <property type="entry name" value="PEPTIDASE_A1"/>
    <property type="match status" value="1"/>
</dbReference>
<evidence type="ECO:0000256" key="2">
    <source>
        <dbReference type="ARBA" id="ARBA00022670"/>
    </source>
</evidence>
<feature type="domain" description="Peptidase A1" evidence="7">
    <location>
        <begin position="102"/>
        <end position="436"/>
    </location>
</feature>
<dbReference type="InterPro" id="IPR051708">
    <property type="entry name" value="Plant_Aspart_Prot_A1"/>
</dbReference>
<proteinExistence type="inferred from homology"/>
<dbReference type="InterPro" id="IPR034161">
    <property type="entry name" value="Pepsin-like_plant"/>
</dbReference>
<dbReference type="InterPro" id="IPR033121">
    <property type="entry name" value="PEPTIDASE_A1"/>
</dbReference>
<organism evidence="8">
    <name type="scientific">Sesamum latifolium</name>
    <dbReference type="NCBI Taxonomy" id="2727402"/>
    <lineage>
        <taxon>Eukaryota</taxon>
        <taxon>Viridiplantae</taxon>
        <taxon>Streptophyta</taxon>
        <taxon>Embryophyta</taxon>
        <taxon>Tracheophyta</taxon>
        <taxon>Spermatophyta</taxon>
        <taxon>Magnoliopsida</taxon>
        <taxon>eudicotyledons</taxon>
        <taxon>Gunneridae</taxon>
        <taxon>Pentapetalae</taxon>
        <taxon>asterids</taxon>
        <taxon>lamiids</taxon>
        <taxon>Lamiales</taxon>
        <taxon>Pedaliaceae</taxon>
        <taxon>Sesamum</taxon>
    </lineage>
</organism>
<dbReference type="PANTHER" id="PTHR47967:SF123">
    <property type="entry name" value="ASPARTIC PROTEINASE NEPENTHESIN-1-LIKE"/>
    <property type="match status" value="1"/>
</dbReference>
<dbReference type="GO" id="GO:0004190">
    <property type="term" value="F:aspartic-type endopeptidase activity"/>
    <property type="evidence" value="ECO:0007669"/>
    <property type="project" value="UniProtKB-KW"/>
</dbReference>
<keyword evidence="3" id="KW-0064">Aspartyl protease</keyword>
<reference evidence="8" key="1">
    <citation type="submission" date="2020-06" db="EMBL/GenBank/DDBJ databases">
        <authorList>
            <person name="Li T."/>
            <person name="Hu X."/>
            <person name="Zhang T."/>
            <person name="Song X."/>
            <person name="Zhang H."/>
            <person name="Dai N."/>
            <person name="Sheng W."/>
            <person name="Hou X."/>
            <person name="Wei L."/>
        </authorList>
    </citation>
    <scope>NUCLEOTIDE SEQUENCE</scope>
    <source>
        <strain evidence="8">KEN1</strain>
        <tissue evidence="8">Leaf</tissue>
    </source>
</reference>
<comment type="similarity">
    <text evidence="1">Belongs to the peptidase A1 family.</text>
</comment>
<evidence type="ECO:0000256" key="3">
    <source>
        <dbReference type="ARBA" id="ARBA00022750"/>
    </source>
</evidence>
<dbReference type="AlphaFoldDB" id="A0AAW2WT62"/>
<evidence type="ECO:0000313" key="8">
    <source>
        <dbReference type="EMBL" id="KAL0443702.1"/>
    </source>
</evidence>
<dbReference type="InterPro" id="IPR032861">
    <property type="entry name" value="TAXi_N"/>
</dbReference>
<dbReference type="InterPro" id="IPR032799">
    <property type="entry name" value="TAXi_C"/>
</dbReference>
<sequence length="447" mass="50336">MAQTTATLICVFSMNLLLISLLPCVASMSSGFRLKLIHRDSPDSPLYQPNLSDFQRFKRNVEISEARASYFQTWSEIYSDGNSMKPQKVSLRLPLKFNEPIYTVELGLGTPFVKRTLIFDTGSGITWTQCKPCFQCFKQKEPLFDTRKSSSYKLMPIKNKLAKFFTCTVFGCAYYVGYYSGQFSAGIASLEDFTFQTAARVPYRAPGLVFGCGTFNKGPFGAKNAVNGLLGMDKQPISFARQLGGLIREQFSYCLTEKVSASYVKFGEEATIRGRNTQSTPFLKHNQYAVHYGVNLVDISIAGQKLGLTQGTFSGAVLLIPVVQLVFWKQMLILLYKIHLRGTFPSSRTSGGFWETGPRQVFLCYTQPRGFRRFPDMTFHFQGADFRVPSENLFLFRRNFFCLAMIASKNLTLLGAYQQRNVRVVYDLKGEMLSFAPEDCSRDAAAA</sequence>
<evidence type="ECO:0000256" key="5">
    <source>
        <dbReference type="ARBA" id="ARBA00023180"/>
    </source>
</evidence>
<keyword evidence="4" id="KW-0378">Hydrolase</keyword>
<dbReference type="InterPro" id="IPR021109">
    <property type="entry name" value="Peptidase_aspartic_dom_sf"/>
</dbReference>
<gene>
    <name evidence="8" type="ORF">Slati_2092900</name>
</gene>
<evidence type="ECO:0000256" key="1">
    <source>
        <dbReference type="ARBA" id="ARBA00007447"/>
    </source>
</evidence>
<evidence type="ECO:0000256" key="6">
    <source>
        <dbReference type="SAM" id="Phobius"/>
    </source>
</evidence>
<dbReference type="PANTHER" id="PTHR47967">
    <property type="entry name" value="OS07G0603500 PROTEIN-RELATED"/>
    <property type="match status" value="1"/>
</dbReference>
<keyword evidence="6" id="KW-0812">Transmembrane</keyword>
<dbReference type="Pfam" id="PF14541">
    <property type="entry name" value="TAXi_C"/>
    <property type="match status" value="1"/>
</dbReference>
<evidence type="ECO:0000259" key="7">
    <source>
        <dbReference type="PROSITE" id="PS51767"/>
    </source>
</evidence>
<feature type="transmembrane region" description="Helical" evidence="6">
    <location>
        <begin position="6"/>
        <end position="26"/>
    </location>
</feature>
<evidence type="ECO:0000256" key="4">
    <source>
        <dbReference type="ARBA" id="ARBA00022801"/>
    </source>
</evidence>
<dbReference type="Pfam" id="PF14543">
    <property type="entry name" value="TAXi_N"/>
    <property type="match status" value="1"/>
</dbReference>
<dbReference type="Gene3D" id="2.40.70.10">
    <property type="entry name" value="Acid Proteases"/>
    <property type="match status" value="2"/>
</dbReference>
<accession>A0AAW2WT62</accession>